<reference evidence="5 6" key="1">
    <citation type="journal article" date="2024" name="Science">
        <title>Giant polyketide synthase enzymes in the biosynthesis of giant marine polyether toxins.</title>
        <authorList>
            <person name="Fallon T.R."/>
            <person name="Shende V.V."/>
            <person name="Wierzbicki I.H."/>
            <person name="Pendleton A.L."/>
            <person name="Watervoot N.F."/>
            <person name="Auber R.P."/>
            <person name="Gonzalez D.J."/>
            <person name="Wisecaver J.H."/>
            <person name="Moore B.S."/>
        </authorList>
    </citation>
    <scope>NUCLEOTIDE SEQUENCE [LARGE SCALE GENOMIC DNA]</scope>
    <source>
        <strain evidence="5 6">12B1</strain>
    </source>
</reference>
<feature type="region of interest" description="Disordered" evidence="2">
    <location>
        <begin position="1"/>
        <end position="40"/>
    </location>
</feature>
<keyword evidence="1" id="KW-0175">Coiled coil</keyword>
<dbReference type="AlphaFoldDB" id="A0AB34K5A7"/>
<feature type="transmembrane region" description="Helical" evidence="3">
    <location>
        <begin position="539"/>
        <end position="561"/>
    </location>
</feature>
<dbReference type="EMBL" id="JBGBPQ010000001">
    <property type="protein sequence ID" value="KAL1529099.1"/>
    <property type="molecule type" value="Genomic_DNA"/>
</dbReference>
<dbReference type="CDD" id="cd00590">
    <property type="entry name" value="RRM_SF"/>
    <property type="match status" value="1"/>
</dbReference>
<dbReference type="GO" id="GO:0003676">
    <property type="term" value="F:nucleic acid binding"/>
    <property type="evidence" value="ECO:0007669"/>
    <property type="project" value="InterPro"/>
</dbReference>
<evidence type="ECO:0000256" key="1">
    <source>
        <dbReference type="SAM" id="Coils"/>
    </source>
</evidence>
<feature type="compositionally biased region" description="Polar residues" evidence="2">
    <location>
        <begin position="416"/>
        <end position="426"/>
    </location>
</feature>
<dbReference type="SUPFAM" id="SSF54928">
    <property type="entry name" value="RNA-binding domain, RBD"/>
    <property type="match status" value="1"/>
</dbReference>
<feature type="transmembrane region" description="Helical" evidence="3">
    <location>
        <begin position="763"/>
        <end position="789"/>
    </location>
</feature>
<feature type="coiled-coil region" evidence="1">
    <location>
        <begin position="440"/>
        <end position="474"/>
    </location>
</feature>
<feature type="transmembrane region" description="Helical" evidence="3">
    <location>
        <begin position="719"/>
        <end position="743"/>
    </location>
</feature>
<evidence type="ECO:0000256" key="3">
    <source>
        <dbReference type="SAM" id="Phobius"/>
    </source>
</evidence>
<dbReference type="GO" id="GO:0005227">
    <property type="term" value="F:calcium-activated cation channel activity"/>
    <property type="evidence" value="ECO:0007669"/>
    <property type="project" value="InterPro"/>
</dbReference>
<feature type="transmembrane region" description="Helical" evidence="3">
    <location>
        <begin position="648"/>
        <end position="671"/>
    </location>
</feature>
<protein>
    <recommendedName>
        <fullName evidence="4">CSC1/OSCA1-like cytosolic domain-containing protein</fullName>
    </recommendedName>
</protein>
<gene>
    <name evidence="5" type="ORF">AB1Y20_000059</name>
</gene>
<keyword evidence="3" id="KW-0812">Transmembrane</keyword>
<organism evidence="5 6">
    <name type="scientific">Prymnesium parvum</name>
    <name type="common">Toxic golden alga</name>
    <dbReference type="NCBI Taxonomy" id="97485"/>
    <lineage>
        <taxon>Eukaryota</taxon>
        <taxon>Haptista</taxon>
        <taxon>Haptophyta</taxon>
        <taxon>Prymnesiophyceae</taxon>
        <taxon>Prymnesiales</taxon>
        <taxon>Prymnesiaceae</taxon>
        <taxon>Prymnesium</taxon>
    </lineage>
</organism>
<dbReference type="PROSITE" id="PS50096">
    <property type="entry name" value="IQ"/>
    <property type="match status" value="1"/>
</dbReference>
<evidence type="ECO:0000256" key="2">
    <source>
        <dbReference type="SAM" id="MobiDB-lite"/>
    </source>
</evidence>
<dbReference type="InterPro" id="IPR027815">
    <property type="entry name" value="CSC1/OSCA1-like_cyt"/>
</dbReference>
<dbReference type="Proteomes" id="UP001515480">
    <property type="component" value="Unassembled WGS sequence"/>
</dbReference>
<comment type="caution">
    <text evidence="5">The sequence shown here is derived from an EMBL/GenBank/DDBJ whole genome shotgun (WGS) entry which is preliminary data.</text>
</comment>
<evidence type="ECO:0000313" key="5">
    <source>
        <dbReference type="EMBL" id="KAL1529099.1"/>
    </source>
</evidence>
<feature type="transmembrane region" description="Helical" evidence="3">
    <location>
        <begin position="828"/>
        <end position="846"/>
    </location>
</feature>
<dbReference type="InterPro" id="IPR012677">
    <property type="entry name" value="Nucleotide-bd_a/b_plait_sf"/>
</dbReference>
<dbReference type="InterPro" id="IPR045122">
    <property type="entry name" value="Csc1-like"/>
</dbReference>
<keyword evidence="3" id="KW-0472">Membrane</keyword>
<dbReference type="Pfam" id="PF14703">
    <property type="entry name" value="PHM7_cyt"/>
    <property type="match status" value="1"/>
</dbReference>
<feature type="region of interest" description="Disordered" evidence="2">
    <location>
        <begin position="54"/>
        <end position="77"/>
    </location>
</feature>
<dbReference type="InterPro" id="IPR035979">
    <property type="entry name" value="RBD_domain_sf"/>
</dbReference>
<dbReference type="Gene3D" id="3.30.70.330">
    <property type="match status" value="1"/>
</dbReference>
<dbReference type="GO" id="GO:0005886">
    <property type="term" value="C:plasma membrane"/>
    <property type="evidence" value="ECO:0007669"/>
    <property type="project" value="TreeGrafter"/>
</dbReference>
<feature type="transmembrane region" description="Helical" evidence="3">
    <location>
        <begin position="264"/>
        <end position="284"/>
    </location>
</feature>
<name>A0AB34K5A7_PRYPA</name>
<feature type="transmembrane region" description="Helical" evidence="3">
    <location>
        <begin position="220"/>
        <end position="239"/>
    </location>
</feature>
<keyword evidence="6" id="KW-1185">Reference proteome</keyword>
<dbReference type="PANTHER" id="PTHR13018:SF135">
    <property type="entry name" value="CSC1_OSCA1-LIKE 7TM REGION DOMAIN-CONTAINING PROTEIN"/>
    <property type="match status" value="1"/>
</dbReference>
<feature type="domain" description="CSC1/OSCA1-like cytosolic" evidence="4">
    <location>
        <begin position="304"/>
        <end position="525"/>
    </location>
</feature>
<accession>A0AB34K5A7</accession>
<feature type="transmembrane region" description="Helical" evidence="3">
    <location>
        <begin position="581"/>
        <end position="602"/>
    </location>
</feature>
<sequence length="964" mass="108554">MTDSAAEPRQSRMSSIYMGPNLTMRSPEHQGSFHAGSGSFGRLVNRSSFGECGESFKGSTDAAAEAGSPSLSRKRSSRWGLREVLDAGGRTSVAMINNLPGRKSHALPERRNTRLTLVPVGSMPPPPDEAWPISLEVTEEMAAAAVTVQRIYRGHYARREVHLFMNDNYTEVSIQKARAYAASRRKKQPDGTDYPLNMPLSNFSVFGEAISAYMHFVYRLMYLFLILFMLALTNIFTNIEGSDMGQAMNSFNMLSLGNANQLKVSNAIIEFVISGVLIRFLFWARDLQRQETREAREAEVTPADFSVMISGLPEDLTDASLLAEFLSSLDPEMADIITVSLSFNCRDLMLCFNDRVQLRLQEQYLQARIYLARRELYLARARLRTSPSNQQLAASRSTPNAQRAVSASAVFVTGARKQSSDSSTDPSLHASPVAQHKVHVERVRSQLAQLQIRMEAMKRKLLRFDRRVEELLKLKYSCTGFAFVTFDSEAAVNTCMEIINERQLEFDGKRLRAERPPEPEEVYWDQMQFKHGELIKRQLLGSGILMLIALLGTFVISVANYGMGPVMAGANNLFSRVLLQAGFTVMIILGNIFIFIFTPILANKIERHYTFGGKELSCYCKMFGFQVFNTVVASTVFFFFAKSSRHSWYVYGAAMIFNVLIGDLIVINIFIDLGQPGLLIARYLIAPRAHTQREQNHIYTPQADIYVAFRLQLVTKTMVICLIYSTALPLLYALASAFMWLSMWIDRYNLLRQFAPPPRSPDALIGLVLRIILPFAIFVHLMCALMFYVDELHVFLQDPQCPEHVKQGCSDVQSCQTPSSLWQAQTSVVIVAASAVVWSFFLALYVKREMTRSDEKALHVTREHNIVARYMDLITVQQPSVRHQVLPESRSTAFRGQEGMTLYVPPLPKSIIQKLRTVSADPKSYNTRFGLEEGGAKLRPSFDAGTLKGNPFDYSSLSSKSELY</sequence>
<evidence type="ECO:0000313" key="6">
    <source>
        <dbReference type="Proteomes" id="UP001515480"/>
    </source>
</evidence>
<dbReference type="CDD" id="cd23767">
    <property type="entry name" value="IQCD"/>
    <property type="match status" value="1"/>
</dbReference>
<keyword evidence="3" id="KW-1133">Transmembrane helix</keyword>
<proteinExistence type="predicted"/>
<feature type="region of interest" description="Disordered" evidence="2">
    <location>
        <begin position="416"/>
        <end position="437"/>
    </location>
</feature>
<dbReference type="PANTHER" id="PTHR13018">
    <property type="entry name" value="PROBABLE MEMBRANE PROTEIN DUF221-RELATED"/>
    <property type="match status" value="1"/>
</dbReference>
<evidence type="ECO:0000259" key="4">
    <source>
        <dbReference type="Pfam" id="PF14703"/>
    </source>
</evidence>